<dbReference type="EMBL" id="FNCQ01000001">
    <property type="protein sequence ID" value="SDG14297.1"/>
    <property type="molecule type" value="Genomic_DNA"/>
</dbReference>
<evidence type="ECO:0000256" key="1">
    <source>
        <dbReference type="SAM" id="SignalP"/>
    </source>
</evidence>
<proteinExistence type="predicted"/>
<feature type="signal peptide" evidence="1">
    <location>
        <begin position="1"/>
        <end position="21"/>
    </location>
</feature>
<evidence type="ECO:0008006" key="4">
    <source>
        <dbReference type="Google" id="ProtNLM"/>
    </source>
</evidence>
<evidence type="ECO:0000313" key="2">
    <source>
        <dbReference type="EMBL" id="SDG14297.1"/>
    </source>
</evidence>
<dbReference type="RefSeq" id="WP_091813503.1">
    <property type="nucleotide sequence ID" value="NZ_FNCQ01000001.1"/>
</dbReference>
<dbReference type="Proteomes" id="UP000198779">
    <property type="component" value="Unassembled WGS sequence"/>
</dbReference>
<organism evidence="2 3">
    <name type="scientific">Prevotella communis</name>
    <dbReference type="NCBI Taxonomy" id="2913614"/>
    <lineage>
        <taxon>Bacteria</taxon>
        <taxon>Pseudomonadati</taxon>
        <taxon>Bacteroidota</taxon>
        <taxon>Bacteroidia</taxon>
        <taxon>Bacteroidales</taxon>
        <taxon>Prevotellaceae</taxon>
        <taxon>Prevotella</taxon>
    </lineage>
</organism>
<feature type="chain" id="PRO_5011637843" description="DUF3828 domain-containing protein" evidence="1">
    <location>
        <begin position="22"/>
        <end position="148"/>
    </location>
</feature>
<protein>
    <recommendedName>
        <fullName evidence="4">DUF3828 domain-containing protein</fullName>
    </recommendedName>
</protein>
<dbReference type="STRING" id="645274.SAMN04487901_10199"/>
<accession>A0A1G7RTY9</accession>
<name>A0A1G7RTY9_9BACT</name>
<dbReference type="AlphaFoldDB" id="A0A1G7RTY9"/>
<keyword evidence="3" id="KW-1185">Reference proteome</keyword>
<dbReference type="Gene3D" id="3.10.450.50">
    <property type="match status" value="1"/>
</dbReference>
<sequence length="148" mass="17000">MKKVILLVVFISQFLSISAQKITCADSLKVFYTNYFTYDVKLEDVNRLNSLVSLYCTKGFYNAWFEDVYDIGLYDPLTQGSGSTSEDLEFIKKSLSVKKEKDYYLVSFKFHGWQGDINMITVYVYVNADGKISHTKRPSDGYMTPGQL</sequence>
<keyword evidence="1" id="KW-0732">Signal</keyword>
<reference evidence="3" key="1">
    <citation type="submission" date="2016-10" db="EMBL/GenBank/DDBJ databases">
        <authorList>
            <person name="Varghese N."/>
            <person name="Submissions S."/>
        </authorList>
    </citation>
    <scope>NUCLEOTIDE SEQUENCE [LARGE SCALE GENOMIC DNA]</scope>
    <source>
        <strain evidence="3">BP1-148</strain>
    </source>
</reference>
<gene>
    <name evidence="2" type="ORF">SAMN04487901_10199</name>
</gene>
<evidence type="ECO:0000313" key="3">
    <source>
        <dbReference type="Proteomes" id="UP000198779"/>
    </source>
</evidence>